<dbReference type="EMBL" id="PYGC01000002">
    <property type="protein sequence ID" value="PSK84537.1"/>
    <property type="molecule type" value="Genomic_DNA"/>
</dbReference>
<dbReference type="Proteomes" id="UP000396862">
    <property type="component" value="Unassembled WGS sequence"/>
</dbReference>
<reference evidence="2 3" key="1">
    <citation type="submission" date="2018-03" db="EMBL/GenBank/DDBJ databases">
        <title>Genomic Encyclopedia of Archaeal and Bacterial Type Strains, Phase II (KMG-II): from individual species to whole genera.</title>
        <authorList>
            <person name="Goeker M."/>
        </authorList>
    </citation>
    <scope>NUCLEOTIDE SEQUENCE [LARGE SCALE GENOMIC DNA]</scope>
    <source>
        <strain evidence="2 3">DSM 27267</strain>
    </source>
</reference>
<accession>A0A2P8CHU0</accession>
<keyword evidence="4" id="KW-1185">Reference proteome</keyword>
<protein>
    <submittedName>
        <fullName evidence="2">Uncharacterized protein</fullName>
    </submittedName>
</protein>
<sequence>MKKAPSARIFNDLNETDFDVVFLGVNLPGVLIAYQLASAGKKVALFIEGDFERQDDFRFTRMFPETMKELSGVGSRLDYAAQMQQSAPHLFLQQRMVWLRGNALSNQLITRSYNQLAVRNHSEKAGTLKLGDYPEFSFFRQSGYTHGILCREYRYNHSRLMLEWLKTASREGALVGNFIKATDRDGRVLQLEDLISKEKKKIKAERVIQLTADSRLFQFEVRLPDTEWKNPVRISGEFADYILSRGKESVRATAFAEDTVNDEKQIIDELKQLFSLSHEDILPVENRKQTSAIPVKPDLTIPDFLAEEMSEKLANLFPGITEWKIPDSWFSGEDDRHISQVFELAQRKFYEAKQTGIDEAWFMELFYRFGPAINDLTELAYDAMSETRDPLLLWEQAISRYEQANEWRIS</sequence>
<organism evidence="2 3">
    <name type="scientific">Prolixibacter denitrificans</name>
    <dbReference type="NCBI Taxonomy" id="1541063"/>
    <lineage>
        <taxon>Bacteria</taxon>
        <taxon>Pseudomonadati</taxon>
        <taxon>Bacteroidota</taxon>
        <taxon>Bacteroidia</taxon>
        <taxon>Marinilabiliales</taxon>
        <taxon>Prolixibacteraceae</taxon>
        <taxon>Prolixibacter</taxon>
    </lineage>
</organism>
<dbReference type="Gene3D" id="3.30.9.10">
    <property type="entry name" value="D-Amino Acid Oxidase, subunit A, domain 2"/>
    <property type="match status" value="1"/>
</dbReference>
<evidence type="ECO:0000313" key="1">
    <source>
        <dbReference type="EMBL" id="GET20708.1"/>
    </source>
</evidence>
<dbReference type="RefSeq" id="WP_106541128.1">
    <property type="nucleotide sequence ID" value="NZ_BLAU01000001.1"/>
</dbReference>
<evidence type="ECO:0000313" key="4">
    <source>
        <dbReference type="Proteomes" id="UP000396862"/>
    </source>
</evidence>
<evidence type="ECO:0000313" key="3">
    <source>
        <dbReference type="Proteomes" id="UP000240621"/>
    </source>
</evidence>
<comment type="caution">
    <text evidence="2">The sequence shown here is derived from an EMBL/GenBank/DDBJ whole genome shotgun (WGS) entry which is preliminary data.</text>
</comment>
<gene>
    <name evidence="2" type="ORF">CLV93_102326</name>
    <name evidence="1" type="ORF">JCM18694_09540</name>
</gene>
<name>A0A2P8CHU0_9BACT</name>
<dbReference type="AlphaFoldDB" id="A0A2P8CHU0"/>
<proteinExistence type="predicted"/>
<dbReference type="OrthoDB" id="1111125at2"/>
<dbReference type="Proteomes" id="UP000240621">
    <property type="component" value="Unassembled WGS sequence"/>
</dbReference>
<reference evidence="1 4" key="2">
    <citation type="submission" date="2019-10" db="EMBL/GenBank/DDBJ databases">
        <title>Prolixibacter strains distinguished by the presence of nitrate reductase genes were adept at nitrate-dependent anaerobic corrosion of metallic iron and carbon steel.</title>
        <authorList>
            <person name="Iino T."/>
            <person name="Shono N."/>
            <person name="Ito K."/>
            <person name="Nakamura R."/>
            <person name="Sueoka K."/>
            <person name="Harayama S."/>
            <person name="Ohkuma M."/>
        </authorList>
    </citation>
    <scope>NUCLEOTIDE SEQUENCE [LARGE SCALE GENOMIC DNA]</scope>
    <source>
        <strain evidence="1 4">MIC1-1</strain>
    </source>
</reference>
<evidence type="ECO:0000313" key="2">
    <source>
        <dbReference type="EMBL" id="PSK84537.1"/>
    </source>
</evidence>
<dbReference type="EMBL" id="BLAU01000001">
    <property type="protein sequence ID" value="GET20708.1"/>
    <property type="molecule type" value="Genomic_DNA"/>
</dbReference>
<dbReference type="InterPro" id="IPR036188">
    <property type="entry name" value="FAD/NAD-bd_sf"/>
</dbReference>
<dbReference type="Gene3D" id="3.50.50.60">
    <property type="entry name" value="FAD/NAD(P)-binding domain"/>
    <property type="match status" value="1"/>
</dbReference>